<dbReference type="NCBIfam" id="NF041023">
    <property type="entry name" value="PP0621_fam"/>
    <property type="match status" value="1"/>
</dbReference>
<accession>A0A227KSE2</accession>
<dbReference type="AlphaFoldDB" id="A0A227KSE2"/>
<organism evidence="1 2">
    <name type="scientific">Turicimonas muris</name>
    <dbReference type="NCBI Taxonomy" id="1796652"/>
    <lineage>
        <taxon>Bacteria</taxon>
        <taxon>Pseudomonadati</taxon>
        <taxon>Pseudomonadota</taxon>
        <taxon>Betaproteobacteria</taxon>
        <taxon>Burkholderiales</taxon>
        <taxon>Sutterellaceae</taxon>
        <taxon>Turicimonas</taxon>
    </lineage>
</organism>
<dbReference type="Proteomes" id="UP000214610">
    <property type="component" value="Unassembled WGS sequence"/>
</dbReference>
<protein>
    <recommendedName>
        <fullName evidence="3">Preprotein translocase subunit YajC</fullName>
    </recommendedName>
</protein>
<evidence type="ECO:0008006" key="3">
    <source>
        <dbReference type="Google" id="ProtNLM"/>
    </source>
</evidence>
<proteinExistence type="predicted"/>
<sequence>MGRILFFVVIASALYFGWRMWRVKQIQENPQKDRTPHPITKTPGHKMVQCDHCGLYLDEAEAIRKDGHYYCCKQHMIAGPKNNEN</sequence>
<gene>
    <name evidence="1" type="ORF">ADH67_00150</name>
</gene>
<evidence type="ECO:0000313" key="1">
    <source>
        <dbReference type="EMBL" id="OXE50757.1"/>
    </source>
</evidence>
<reference evidence="2" key="1">
    <citation type="submission" date="2017-05" db="EMBL/GenBank/DDBJ databases">
        <title>Improved OligoMM genomes.</title>
        <authorList>
            <person name="Garzetti D."/>
        </authorList>
    </citation>
    <scope>NUCLEOTIDE SEQUENCE [LARGE SCALE GENOMIC DNA]</scope>
    <source>
        <strain evidence="2">YL45</strain>
    </source>
</reference>
<dbReference type="Gene3D" id="2.30.170.10">
    <property type="match status" value="1"/>
</dbReference>
<keyword evidence="2" id="KW-1185">Reference proteome</keyword>
<comment type="caution">
    <text evidence="1">The sequence shown here is derived from an EMBL/GenBank/DDBJ whole genome shotgun (WGS) entry which is preliminary data.</text>
</comment>
<dbReference type="RefSeq" id="WP_066595519.1">
    <property type="nucleotide sequence ID" value="NZ_CAJTBZ010000001.1"/>
</dbReference>
<name>A0A227KSE2_9BURK</name>
<dbReference type="EMBL" id="NHMP01000001">
    <property type="protein sequence ID" value="OXE50757.1"/>
    <property type="molecule type" value="Genomic_DNA"/>
</dbReference>
<dbReference type="InterPro" id="IPR049708">
    <property type="entry name" value="PP0621-like"/>
</dbReference>
<dbReference type="GeneID" id="78362933"/>
<evidence type="ECO:0000313" key="2">
    <source>
        <dbReference type="Proteomes" id="UP000214610"/>
    </source>
</evidence>